<keyword evidence="2" id="KW-1185">Reference proteome</keyword>
<comment type="caution">
    <text evidence="1">The sequence shown here is derived from an EMBL/GenBank/DDBJ whole genome shotgun (WGS) entry which is preliminary data.</text>
</comment>
<proteinExistence type="predicted"/>
<evidence type="ECO:0000313" key="1">
    <source>
        <dbReference type="EMBL" id="MEX0427737.1"/>
    </source>
</evidence>
<dbReference type="RefSeq" id="WP_367993408.1">
    <property type="nucleotide sequence ID" value="NZ_JBFPJR010000012.1"/>
</dbReference>
<reference evidence="1 2" key="1">
    <citation type="submission" date="2024-07" db="EMBL/GenBank/DDBJ databases">
        <authorList>
            <person name="Lee S."/>
            <person name="Kang M."/>
        </authorList>
    </citation>
    <scope>NUCLEOTIDE SEQUENCE [LARGE SCALE GENOMIC DNA]</scope>
    <source>
        <strain evidence="1 2">DS6</strain>
    </source>
</reference>
<dbReference type="EMBL" id="JBFPJR010000012">
    <property type="protein sequence ID" value="MEX0427737.1"/>
    <property type="molecule type" value="Genomic_DNA"/>
</dbReference>
<gene>
    <name evidence="1" type="ORF">AB3X52_08915</name>
</gene>
<sequence length="189" mass="19787">MLVKTDATLDERTLPKEHVMRRMVAALAVVVLATFGLVACGSDDSDTQTTSTSASMTCPTENTKAFPKTRFVADVGLIAGSFHHWIWKPYKAGKFQKGADGRTWAMIKAGGASLLIAKLTKNATSNVQASPALCKAIGTPLQKLSAAVSGLGSKIRHGDLASLTTISGLVTTITSAMGKQGLAVTESHQ</sequence>
<dbReference type="Proteomes" id="UP001556631">
    <property type="component" value="Unassembled WGS sequence"/>
</dbReference>
<evidence type="ECO:0008006" key="3">
    <source>
        <dbReference type="Google" id="ProtNLM"/>
    </source>
</evidence>
<evidence type="ECO:0000313" key="2">
    <source>
        <dbReference type="Proteomes" id="UP001556631"/>
    </source>
</evidence>
<name>A0ABV3SXR4_9ACTN</name>
<organism evidence="1 2">
    <name type="scientific">Nocardioides eburneus</name>
    <dbReference type="NCBI Taxonomy" id="3231482"/>
    <lineage>
        <taxon>Bacteria</taxon>
        <taxon>Bacillati</taxon>
        <taxon>Actinomycetota</taxon>
        <taxon>Actinomycetes</taxon>
        <taxon>Propionibacteriales</taxon>
        <taxon>Nocardioidaceae</taxon>
        <taxon>Nocardioides</taxon>
    </lineage>
</organism>
<protein>
    <recommendedName>
        <fullName evidence="3">Lipoprotein</fullName>
    </recommendedName>
</protein>
<accession>A0ABV3SXR4</accession>